<comment type="similarity">
    <text evidence="2">Belongs to the isochorismate synthase family.</text>
</comment>
<dbReference type="PANTHER" id="PTHR42839:SF2">
    <property type="entry name" value="ISOCHORISMATE SYNTHASE ENTC"/>
    <property type="match status" value="1"/>
</dbReference>
<dbReference type="InterPro" id="IPR005801">
    <property type="entry name" value="ADC_synthase"/>
</dbReference>
<dbReference type="GO" id="GO:0008909">
    <property type="term" value="F:isochorismate synthase activity"/>
    <property type="evidence" value="ECO:0007669"/>
    <property type="project" value="UniProtKB-EC"/>
</dbReference>
<evidence type="ECO:0000256" key="6">
    <source>
        <dbReference type="SAM" id="MobiDB-lite"/>
    </source>
</evidence>
<gene>
    <name evidence="8" type="ORF">BN381_430048</name>
</gene>
<proteinExistence type="inferred from homology"/>
<dbReference type="Proteomes" id="UP000018291">
    <property type="component" value="Unassembled WGS sequence"/>
</dbReference>
<evidence type="ECO:0000256" key="3">
    <source>
        <dbReference type="ARBA" id="ARBA00012824"/>
    </source>
</evidence>
<dbReference type="AlphaFoldDB" id="R4Z6L8"/>
<dbReference type="STRING" id="1229780.BN381_430048"/>
<organism evidence="8 9">
    <name type="scientific">Candidatus Neomicrothrix parvicella RN1</name>
    <dbReference type="NCBI Taxonomy" id="1229780"/>
    <lineage>
        <taxon>Bacteria</taxon>
        <taxon>Bacillati</taxon>
        <taxon>Actinomycetota</taxon>
        <taxon>Acidimicrobiia</taxon>
        <taxon>Acidimicrobiales</taxon>
        <taxon>Microthrixaceae</taxon>
        <taxon>Candidatus Neomicrothrix</taxon>
    </lineage>
</organism>
<sequence length="438" mass="46237">MADGRTEADELHAVTTRAGTGDDPLDHLAAGAMAFRSPNRTLVAHGVARRVELGRTGGWANDVAAISEALAAIDREGRDGEPASGPVAFCALPFDRRRTAAVTIPRLVRGRDVHGSSWVTTISPANPAAGTTPSPPFPSGRSTNHLATDPTGSELGGDTAAISGPPPELRLRASIGDAEWMAKVDELTRHMAAGQLEKAVLFRELRLTSEAPLDPIALYRRLLPTAPAGYVFCLDGFVGASPELLVSRIDDTVRAEPMAGTLPRSGDPQTDLRRAGELLRSEKLRHEHAVTIERAHDALLGWCSYLDAQPEPLVVEAGAVLHLATLVEGRLSHPAPTVLDLVAALHPTPAVGGWPIAEALELIDELECLDRDRVGGAVGWVDADGNGEFAVAIRSALLDGTTARLLAGVGIVADSDPQAELEETRAKFAAVLPHLIRP</sequence>
<evidence type="ECO:0000256" key="4">
    <source>
        <dbReference type="ARBA" id="ARBA00023235"/>
    </source>
</evidence>
<dbReference type="SUPFAM" id="SSF56322">
    <property type="entry name" value="ADC synthase"/>
    <property type="match status" value="1"/>
</dbReference>
<evidence type="ECO:0000313" key="9">
    <source>
        <dbReference type="Proteomes" id="UP000018291"/>
    </source>
</evidence>
<dbReference type="InterPro" id="IPR004561">
    <property type="entry name" value="IsoChor_synthase"/>
</dbReference>
<dbReference type="OrthoDB" id="9806579at2"/>
<comment type="caution">
    <text evidence="8">The sequence shown here is derived from an EMBL/GenBank/DDBJ whole genome shotgun (WGS) entry which is preliminary data.</text>
</comment>
<dbReference type="EC" id="5.4.4.2" evidence="3"/>
<dbReference type="InterPro" id="IPR015890">
    <property type="entry name" value="Chorismate_C"/>
</dbReference>
<dbReference type="NCBIfam" id="TIGR00543">
    <property type="entry name" value="isochor_syn"/>
    <property type="match status" value="1"/>
</dbReference>
<dbReference type="RefSeq" id="WP_012228873.1">
    <property type="nucleotide sequence ID" value="NZ_HG422565.1"/>
</dbReference>
<dbReference type="Gene3D" id="3.60.120.10">
    <property type="entry name" value="Anthranilate synthase"/>
    <property type="match status" value="1"/>
</dbReference>
<evidence type="ECO:0000256" key="5">
    <source>
        <dbReference type="ARBA" id="ARBA00041564"/>
    </source>
</evidence>
<evidence type="ECO:0000256" key="1">
    <source>
        <dbReference type="ARBA" id="ARBA00000799"/>
    </source>
</evidence>
<dbReference type="Pfam" id="PF00425">
    <property type="entry name" value="Chorismate_bind"/>
    <property type="match status" value="1"/>
</dbReference>
<comment type="catalytic activity">
    <reaction evidence="1">
        <text>chorismate = isochorismate</text>
        <dbReference type="Rhea" id="RHEA:18985"/>
        <dbReference type="ChEBI" id="CHEBI:29748"/>
        <dbReference type="ChEBI" id="CHEBI:29780"/>
        <dbReference type="EC" id="5.4.4.2"/>
    </reaction>
</comment>
<evidence type="ECO:0000259" key="7">
    <source>
        <dbReference type="Pfam" id="PF00425"/>
    </source>
</evidence>
<reference evidence="8 9" key="1">
    <citation type="journal article" date="2013" name="ISME J.">
        <title>Metabolic model for the filamentous 'Candidatus Microthrix parvicella' based on genomic and metagenomic analyses.</title>
        <authorList>
            <person name="Jon McIlroy S."/>
            <person name="Kristiansen R."/>
            <person name="Albertsen M."/>
            <person name="Michael Karst S."/>
            <person name="Rossetti S."/>
            <person name="Lund Nielsen J."/>
            <person name="Tandoi V."/>
            <person name="James Seviour R."/>
            <person name="Nielsen P.H."/>
        </authorList>
    </citation>
    <scope>NUCLEOTIDE SEQUENCE [LARGE SCALE GENOMIC DNA]</scope>
    <source>
        <strain evidence="8 9">RN1</strain>
    </source>
</reference>
<feature type="compositionally biased region" description="Polar residues" evidence="6">
    <location>
        <begin position="119"/>
        <end position="132"/>
    </location>
</feature>
<dbReference type="eggNOG" id="COG1169">
    <property type="taxonomic scope" value="Bacteria"/>
</dbReference>
<keyword evidence="9" id="KW-1185">Reference proteome</keyword>
<keyword evidence="4 8" id="KW-0413">Isomerase</keyword>
<accession>R4Z6L8</accession>
<name>R4Z6L8_9ACTN</name>
<dbReference type="GO" id="GO:0009697">
    <property type="term" value="P:salicylic acid biosynthetic process"/>
    <property type="evidence" value="ECO:0007669"/>
    <property type="project" value="TreeGrafter"/>
</dbReference>
<feature type="region of interest" description="Disordered" evidence="6">
    <location>
        <begin position="119"/>
        <end position="164"/>
    </location>
</feature>
<dbReference type="HOGENOM" id="CLU_006493_8_6_11"/>
<feature type="domain" description="Chorismate-utilising enzyme C-terminal" evidence="7">
    <location>
        <begin position="178"/>
        <end position="427"/>
    </location>
</feature>
<dbReference type="PANTHER" id="PTHR42839">
    <property type="entry name" value="ISOCHORISMATE SYNTHASE ENTC"/>
    <property type="match status" value="1"/>
</dbReference>
<evidence type="ECO:0000256" key="2">
    <source>
        <dbReference type="ARBA" id="ARBA00005297"/>
    </source>
</evidence>
<dbReference type="EMBL" id="CANL01000038">
    <property type="protein sequence ID" value="CCM64652.1"/>
    <property type="molecule type" value="Genomic_DNA"/>
</dbReference>
<evidence type="ECO:0000313" key="8">
    <source>
        <dbReference type="EMBL" id="CCM64652.1"/>
    </source>
</evidence>
<protein>
    <recommendedName>
        <fullName evidence="3">isochorismate synthase</fullName>
        <ecNumber evidence="3">5.4.4.2</ecNumber>
    </recommendedName>
    <alternativeName>
        <fullName evidence="5">Isochorismate mutase</fullName>
    </alternativeName>
</protein>